<keyword evidence="1" id="KW-0645">Protease</keyword>
<evidence type="ECO:0000313" key="3">
    <source>
        <dbReference type="Proteomes" id="UP001595791"/>
    </source>
</evidence>
<accession>A0ABV8MUG2</accession>
<dbReference type="Proteomes" id="UP001595791">
    <property type="component" value="Unassembled WGS sequence"/>
</dbReference>
<sequence length="499" mass="56751">MTLSPTPAYLELCRRNQRHYRLHHAIGILHWDSATMMPPRASGARADALAELESLLREWQTDPALATLLAQADAESLDPLQRANLRESRRVWLRATAVPPALATQRSLVAMRCEHAWREQRHRHDWPGFLENFKPLVELVRREAGCLADALDVGRYDALLDMHEPGLRDSEVSRLLGHVRNWLPGLIGQIRERQRSQPCLIPQGPFALAAQRDLSEAVMRALGFDFQAGRLDVSSHPFCGGTFEDIRLTTRYSEYDPLAGLTATIHETGHALYHMGLPESLREQPVGAPRWGAIHESQALMLEKQLGLSPAFIRWLAPLLRQHLGEQPAFATDNLIHLFQRVEPGFIRVDADEVTYPAHVILRYDIERALIEGEIEAEDIPVRWNAAMRELLGIDPGELYGQGCLQDMHWACGMFGYFPGYLLGAMYAAQWAARIRREQPDLEQQVEAGEFGVVIDWLRQHIHRHASRYDSNELVRIASGEALDPDYLRQHLMARYLDD</sequence>
<gene>
    <name evidence="2" type="ORF">ACFOW7_14905</name>
</gene>
<comment type="caution">
    <text evidence="2">The sequence shown here is derived from an EMBL/GenBank/DDBJ whole genome shotgun (WGS) entry which is preliminary data.</text>
</comment>
<dbReference type="RefSeq" id="WP_378165661.1">
    <property type="nucleotide sequence ID" value="NZ_JBHSBU010000001.1"/>
</dbReference>
<comment type="similarity">
    <text evidence="1">Belongs to the peptidase M32 family.</text>
</comment>
<reference evidence="3" key="1">
    <citation type="journal article" date="2019" name="Int. J. Syst. Evol. Microbiol.">
        <title>The Global Catalogue of Microorganisms (GCM) 10K type strain sequencing project: providing services to taxonomists for standard genome sequencing and annotation.</title>
        <authorList>
            <consortium name="The Broad Institute Genomics Platform"/>
            <consortium name="The Broad Institute Genome Sequencing Center for Infectious Disease"/>
            <person name="Wu L."/>
            <person name="Ma J."/>
        </authorList>
    </citation>
    <scope>NUCLEOTIDE SEQUENCE [LARGE SCALE GENOMIC DNA]</scope>
    <source>
        <strain evidence="3">LMG 29894</strain>
    </source>
</reference>
<name>A0ABV8MUG2_9NEIS</name>
<dbReference type="GO" id="GO:0004180">
    <property type="term" value="F:carboxypeptidase activity"/>
    <property type="evidence" value="ECO:0007669"/>
    <property type="project" value="UniProtKB-KW"/>
</dbReference>
<dbReference type="InterPro" id="IPR001333">
    <property type="entry name" value="Peptidase_M32_Taq"/>
</dbReference>
<keyword evidence="3" id="KW-1185">Reference proteome</keyword>
<dbReference type="SUPFAM" id="SSF55486">
    <property type="entry name" value="Metalloproteases ('zincins'), catalytic domain"/>
    <property type="match status" value="1"/>
</dbReference>
<dbReference type="PRINTS" id="PR00998">
    <property type="entry name" value="CRBOXYPTASET"/>
</dbReference>
<dbReference type="EC" id="3.4.17.19" evidence="1"/>
<keyword evidence="1 2" id="KW-0378">Hydrolase</keyword>
<comment type="catalytic activity">
    <reaction evidence="1">
        <text>Release of a C-terminal amino acid with broad specificity, except for -Pro.</text>
        <dbReference type="EC" id="3.4.17.19"/>
    </reaction>
</comment>
<organism evidence="2 3">
    <name type="scientific">Chitinimonas lacunae</name>
    <dbReference type="NCBI Taxonomy" id="1963018"/>
    <lineage>
        <taxon>Bacteria</taxon>
        <taxon>Pseudomonadati</taxon>
        <taxon>Pseudomonadota</taxon>
        <taxon>Betaproteobacteria</taxon>
        <taxon>Neisseriales</taxon>
        <taxon>Chitinibacteraceae</taxon>
        <taxon>Chitinimonas</taxon>
    </lineage>
</organism>
<evidence type="ECO:0000256" key="1">
    <source>
        <dbReference type="PIRNR" id="PIRNR006615"/>
    </source>
</evidence>
<protein>
    <recommendedName>
        <fullName evidence="1">Metal-dependent carboxypeptidase</fullName>
        <ecNumber evidence="1">3.4.17.19</ecNumber>
    </recommendedName>
</protein>
<keyword evidence="1" id="KW-0482">Metalloprotease</keyword>
<dbReference type="PIRSF" id="PIRSF006615">
    <property type="entry name" value="Zn_crbxpep_Taq"/>
    <property type="match status" value="1"/>
</dbReference>
<dbReference type="CDD" id="cd06460">
    <property type="entry name" value="M32_Taq"/>
    <property type="match status" value="1"/>
</dbReference>
<dbReference type="EMBL" id="JBHSBU010000001">
    <property type="protein sequence ID" value="MFC4160627.1"/>
    <property type="molecule type" value="Genomic_DNA"/>
</dbReference>
<dbReference type="PROSITE" id="PS52034">
    <property type="entry name" value="PEPTIDASE_M32"/>
    <property type="match status" value="1"/>
</dbReference>
<evidence type="ECO:0000313" key="2">
    <source>
        <dbReference type="EMBL" id="MFC4160627.1"/>
    </source>
</evidence>
<keyword evidence="1" id="KW-0479">Metal-binding</keyword>
<dbReference type="PANTHER" id="PTHR34217">
    <property type="entry name" value="METAL-DEPENDENT CARBOXYPEPTIDASE"/>
    <property type="match status" value="1"/>
</dbReference>
<proteinExistence type="inferred from homology"/>
<dbReference type="PANTHER" id="PTHR34217:SF1">
    <property type="entry name" value="CARBOXYPEPTIDASE 1"/>
    <property type="match status" value="1"/>
</dbReference>
<dbReference type="Gene3D" id="1.10.1370.30">
    <property type="match status" value="1"/>
</dbReference>
<comment type="function">
    <text evidence="1">Broad specificity carboxypetidase that releases amino acids sequentially from the C-terminus, including neutral, aromatic, polar and basic residues.</text>
</comment>
<dbReference type="Pfam" id="PF02074">
    <property type="entry name" value="Peptidase_M32"/>
    <property type="match status" value="1"/>
</dbReference>
<keyword evidence="1 2" id="KW-0121">Carboxypeptidase</keyword>